<dbReference type="HOGENOM" id="CLU_007383_1_10_9"/>
<dbReference type="Gene3D" id="3.40.50.720">
    <property type="entry name" value="NAD(P)-binding Rossmann-like Domain"/>
    <property type="match status" value="1"/>
</dbReference>
<dbReference type="InterPro" id="IPR001509">
    <property type="entry name" value="Epimerase_deHydtase"/>
</dbReference>
<evidence type="ECO:0000256" key="4">
    <source>
        <dbReference type="ARBA" id="ARBA00007637"/>
    </source>
</evidence>
<keyword evidence="8" id="KW-0299">Galactose metabolism</keyword>
<dbReference type="SUPFAM" id="SSF51735">
    <property type="entry name" value="NAD(P)-binding Rossmann-fold domains"/>
    <property type="match status" value="1"/>
</dbReference>
<comment type="catalytic activity">
    <reaction evidence="1 11">
        <text>UDP-alpha-D-glucose = UDP-alpha-D-galactose</text>
        <dbReference type="Rhea" id="RHEA:22168"/>
        <dbReference type="ChEBI" id="CHEBI:58885"/>
        <dbReference type="ChEBI" id="CHEBI:66914"/>
        <dbReference type="EC" id="5.1.3.2"/>
    </reaction>
</comment>
<comment type="pathway">
    <text evidence="3 11">Carbohydrate metabolism; galactose metabolism.</text>
</comment>
<evidence type="ECO:0000313" key="13">
    <source>
        <dbReference type="EMBL" id="CCO12190.2"/>
    </source>
</evidence>
<evidence type="ECO:0000256" key="7">
    <source>
        <dbReference type="ARBA" id="ARBA00023027"/>
    </source>
</evidence>
<evidence type="ECO:0000256" key="1">
    <source>
        <dbReference type="ARBA" id="ARBA00000083"/>
    </source>
</evidence>
<proteinExistence type="inferred from homology"/>
<keyword evidence="9 11" id="KW-0413">Isomerase</keyword>
<evidence type="ECO:0000313" key="14">
    <source>
        <dbReference type="Proteomes" id="UP000000212"/>
    </source>
</evidence>
<dbReference type="OrthoDB" id="9801785at2"/>
<dbReference type="GO" id="GO:0003978">
    <property type="term" value="F:UDP-glucose 4-epimerase activity"/>
    <property type="evidence" value="ECO:0007669"/>
    <property type="project" value="UniProtKB-UniRule"/>
</dbReference>
<dbReference type="STRING" id="1234679.BN424_2768"/>
<evidence type="ECO:0000256" key="10">
    <source>
        <dbReference type="ARBA" id="ARBA00023277"/>
    </source>
</evidence>
<dbReference type="AlphaFoldDB" id="K8E5Y2"/>
<dbReference type="InterPro" id="IPR036291">
    <property type="entry name" value="NAD(P)-bd_dom_sf"/>
</dbReference>
<protein>
    <recommendedName>
        <fullName evidence="6 11">UDP-glucose 4-epimerase</fullName>
        <ecNumber evidence="5 11">5.1.3.2</ecNumber>
    </recommendedName>
</protein>
<gene>
    <name evidence="13" type="primary">galE</name>
    <name evidence="13" type="ORF">BN424_2768</name>
</gene>
<dbReference type="PANTHER" id="PTHR43725:SF53">
    <property type="entry name" value="UDP-ARABINOSE 4-EPIMERASE 1"/>
    <property type="match status" value="1"/>
</dbReference>
<feature type="domain" description="NAD-dependent epimerase/dehydratase" evidence="12">
    <location>
        <begin position="3"/>
        <end position="252"/>
    </location>
</feature>
<comment type="similarity">
    <text evidence="4 11">Belongs to the NAD(P)-dependent epimerase/dehydratase family.</text>
</comment>
<evidence type="ECO:0000259" key="12">
    <source>
        <dbReference type="Pfam" id="PF01370"/>
    </source>
</evidence>
<evidence type="ECO:0000256" key="5">
    <source>
        <dbReference type="ARBA" id="ARBA00013189"/>
    </source>
</evidence>
<comment type="cofactor">
    <cofactor evidence="2 11">
        <name>NAD(+)</name>
        <dbReference type="ChEBI" id="CHEBI:57540"/>
    </cofactor>
</comment>
<dbReference type="Pfam" id="PF01370">
    <property type="entry name" value="Epimerase"/>
    <property type="match status" value="1"/>
</dbReference>
<dbReference type="EMBL" id="HE999757">
    <property type="protein sequence ID" value="CCO12190.2"/>
    <property type="molecule type" value="Genomic_DNA"/>
</dbReference>
<dbReference type="InterPro" id="IPR005886">
    <property type="entry name" value="UDP_G4E"/>
</dbReference>
<reference evidence="14" key="1">
    <citation type="journal article" date="2013" name="Genome Announc.">
        <title>Complete Chromosome Sequence of Carnobacterium maltaromaticum LMA 28.</title>
        <authorList>
            <person name="Cailliez-Grimal C."/>
            <person name="Chaillou S."/>
            <person name="Anba-Mondoloni J."/>
            <person name="Loux V."/>
            <person name="Afzal M.I."/>
            <person name="Rahman A."/>
            <person name="Kergourlay G."/>
            <person name="Champomier-Verges M.C."/>
            <person name="Zagorec M."/>
            <person name="Dalgaard P."/>
            <person name="Leisner J.J."/>
            <person name="Prevost H."/>
            <person name="Revol-Junelles A.M."/>
            <person name="Borges F."/>
        </authorList>
    </citation>
    <scope>NUCLEOTIDE SEQUENCE</scope>
    <source>
        <strain evidence="14">LMA28</strain>
    </source>
</reference>
<dbReference type="RefSeq" id="WP_015077238.1">
    <property type="nucleotide sequence ID" value="NC_019425.2"/>
</dbReference>
<dbReference type="KEGG" id="cml:BN424_2768"/>
<dbReference type="EC" id="5.1.3.2" evidence="5 11"/>
<keyword evidence="10 11" id="KW-0119">Carbohydrate metabolism</keyword>
<dbReference type="Gene3D" id="3.90.25.10">
    <property type="entry name" value="UDP-galactose 4-epimerase, domain 1"/>
    <property type="match status" value="1"/>
</dbReference>
<dbReference type="UniPathway" id="UPA00214"/>
<dbReference type="eggNOG" id="COG1087">
    <property type="taxonomic scope" value="Bacteria"/>
</dbReference>
<organism evidence="13 14">
    <name type="scientific">Carnobacterium maltaromaticum LMA28</name>
    <dbReference type="NCBI Taxonomy" id="1234679"/>
    <lineage>
        <taxon>Bacteria</taxon>
        <taxon>Bacillati</taxon>
        <taxon>Bacillota</taxon>
        <taxon>Bacilli</taxon>
        <taxon>Lactobacillales</taxon>
        <taxon>Carnobacteriaceae</taxon>
        <taxon>Carnobacterium</taxon>
    </lineage>
</organism>
<evidence type="ECO:0000256" key="9">
    <source>
        <dbReference type="ARBA" id="ARBA00023235"/>
    </source>
</evidence>
<dbReference type="Proteomes" id="UP000000212">
    <property type="component" value="Chromosome"/>
</dbReference>
<name>K8E5Y2_CARML</name>
<dbReference type="NCBIfam" id="TIGR01179">
    <property type="entry name" value="galE"/>
    <property type="match status" value="1"/>
</dbReference>
<evidence type="ECO:0000256" key="3">
    <source>
        <dbReference type="ARBA" id="ARBA00004947"/>
    </source>
</evidence>
<dbReference type="GO" id="GO:0033499">
    <property type="term" value="P:galactose catabolic process via UDP-galactose, Leloir pathway"/>
    <property type="evidence" value="ECO:0007669"/>
    <property type="project" value="TreeGrafter"/>
</dbReference>
<keyword evidence="7 11" id="KW-0520">NAD</keyword>
<dbReference type="PANTHER" id="PTHR43725">
    <property type="entry name" value="UDP-GLUCOSE 4-EPIMERASE"/>
    <property type="match status" value="1"/>
</dbReference>
<comment type="subunit">
    <text evidence="11">Homodimer.</text>
</comment>
<accession>K8E5Y2</accession>
<evidence type="ECO:0000256" key="2">
    <source>
        <dbReference type="ARBA" id="ARBA00001911"/>
    </source>
</evidence>
<keyword evidence="14" id="KW-1185">Reference proteome</keyword>
<evidence type="ECO:0000256" key="11">
    <source>
        <dbReference type="RuleBase" id="RU366046"/>
    </source>
</evidence>
<sequence length="335" mass="37200">MTVLVLGGAGYIGSHAVDQLITKGYDVAVVDNLKTGHKESLSDKARFYQGDIRDKAFMEDVFTKENIEGVIHFAASSLVGESMEIPLDYFNNNVYGTQVVLEVMEKYNVKSIIFSSSAATYGEPKVIPIEETAATNPESTYGETKLMMEKMLKWCDKAYGMRFVALRYFNVAGAKLDGTIGEDHNPESHLLPIILQTALGQREKFTIYGEDYETPDGTCIRDYVHVVDLIDAHILALEYLQAGNSSNTFNLGSSTGFSVKQMLEAAREVTGKEIPATVVSRRAGDPSTLIAASDKAREVLGWKPQYTDVNKIIESAWNWHVKHPEGYGRIPIKFY</sequence>
<evidence type="ECO:0000256" key="8">
    <source>
        <dbReference type="ARBA" id="ARBA00023144"/>
    </source>
</evidence>
<dbReference type="CDD" id="cd05247">
    <property type="entry name" value="UDP_G4E_1_SDR_e"/>
    <property type="match status" value="1"/>
</dbReference>
<evidence type="ECO:0000256" key="6">
    <source>
        <dbReference type="ARBA" id="ARBA00018569"/>
    </source>
</evidence>